<dbReference type="Proteomes" id="UP000887569">
    <property type="component" value="Unplaced"/>
</dbReference>
<keyword evidence="1" id="KW-1185">Reference proteome</keyword>
<proteinExistence type="predicted"/>
<dbReference type="AlphaFoldDB" id="A0A915A612"/>
<accession>A0A915A612</accession>
<reference evidence="2" key="1">
    <citation type="submission" date="2022-11" db="UniProtKB">
        <authorList>
            <consortium name="WormBaseParasite"/>
        </authorList>
    </citation>
    <scope>IDENTIFICATION</scope>
</reference>
<sequence>SLLDERIGKERSCEDAGIPPNFCLCMEQRRMSRMNSESHEYKEVITLVKNEILKHRCLDVANIHPVSDTLDVFAISQMVRHGFRDQKTWSSVQNAHATLEIVYLELNATVPTLFTLNGTSLTVGILFRVKHYIKEQTFSLVEKPFVYATPPHCDAKNLYSLCSKCAATSVSHSNSSSFAATSRSVDEPFH</sequence>
<evidence type="ECO:0000313" key="2">
    <source>
        <dbReference type="WBParaSite" id="PgR002_g015_t01"/>
    </source>
</evidence>
<evidence type="ECO:0000313" key="1">
    <source>
        <dbReference type="Proteomes" id="UP000887569"/>
    </source>
</evidence>
<protein>
    <submittedName>
        <fullName evidence="2">Uncharacterized protein</fullName>
    </submittedName>
</protein>
<dbReference type="WBParaSite" id="PgR002_g015_t01">
    <property type="protein sequence ID" value="PgR002_g015_t01"/>
    <property type="gene ID" value="PgR002_g015"/>
</dbReference>
<name>A0A915A612_PARUN</name>
<organism evidence="1 2">
    <name type="scientific">Parascaris univalens</name>
    <name type="common">Nematode worm</name>
    <dbReference type="NCBI Taxonomy" id="6257"/>
    <lineage>
        <taxon>Eukaryota</taxon>
        <taxon>Metazoa</taxon>
        <taxon>Ecdysozoa</taxon>
        <taxon>Nematoda</taxon>
        <taxon>Chromadorea</taxon>
        <taxon>Rhabditida</taxon>
        <taxon>Spirurina</taxon>
        <taxon>Ascaridomorpha</taxon>
        <taxon>Ascaridoidea</taxon>
        <taxon>Ascarididae</taxon>
        <taxon>Parascaris</taxon>
    </lineage>
</organism>